<evidence type="ECO:0008006" key="3">
    <source>
        <dbReference type="Google" id="ProtNLM"/>
    </source>
</evidence>
<accession>A0A1M3TVA1</accession>
<name>A0A1M3TVA1_ASPLC</name>
<gene>
    <name evidence="1" type="ORF">ASPFODRAFT_214840</name>
</gene>
<dbReference type="Proteomes" id="UP000184063">
    <property type="component" value="Unassembled WGS sequence"/>
</dbReference>
<organism evidence="1 2">
    <name type="scientific">Aspergillus luchuensis (strain CBS 106.47)</name>
    <dbReference type="NCBI Taxonomy" id="1137211"/>
    <lineage>
        <taxon>Eukaryota</taxon>
        <taxon>Fungi</taxon>
        <taxon>Dikarya</taxon>
        <taxon>Ascomycota</taxon>
        <taxon>Pezizomycotina</taxon>
        <taxon>Eurotiomycetes</taxon>
        <taxon>Eurotiomycetidae</taxon>
        <taxon>Eurotiales</taxon>
        <taxon>Aspergillaceae</taxon>
        <taxon>Aspergillus</taxon>
        <taxon>Aspergillus subgen. Circumdati</taxon>
    </lineage>
</organism>
<reference evidence="2" key="1">
    <citation type="journal article" date="2017" name="Genome Biol.">
        <title>Comparative genomics reveals high biological diversity and specific adaptations in the industrially and medically important fungal genus Aspergillus.</title>
        <authorList>
            <person name="de Vries R.P."/>
            <person name="Riley R."/>
            <person name="Wiebenga A."/>
            <person name="Aguilar-Osorio G."/>
            <person name="Amillis S."/>
            <person name="Uchima C.A."/>
            <person name="Anderluh G."/>
            <person name="Asadollahi M."/>
            <person name="Askin M."/>
            <person name="Barry K."/>
            <person name="Battaglia E."/>
            <person name="Bayram O."/>
            <person name="Benocci T."/>
            <person name="Braus-Stromeyer S.A."/>
            <person name="Caldana C."/>
            <person name="Canovas D."/>
            <person name="Cerqueira G.C."/>
            <person name="Chen F."/>
            <person name="Chen W."/>
            <person name="Choi C."/>
            <person name="Clum A."/>
            <person name="Dos Santos R.A."/>
            <person name="Damasio A.R."/>
            <person name="Diallinas G."/>
            <person name="Emri T."/>
            <person name="Fekete E."/>
            <person name="Flipphi M."/>
            <person name="Freyberg S."/>
            <person name="Gallo A."/>
            <person name="Gournas C."/>
            <person name="Habgood R."/>
            <person name="Hainaut M."/>
            <person name="Harispe M.L."/>
            <person name="Henrissat B."/>
            <person name="Hilden K.S."/>
            <person name="Hope R."/>
            <person name="Hossain A."/>
            <person name="Karabika E."/>
            <person name="Karaffa L."/>
            <person name="Karanyi Z."/>
            <person name="Krasevec N."/>
            <person name="Kuo A."/>
            <person name="Kusch H."/>
            <person name="LaButti K."/>
            <person name="Lagendijk E.L."/>
            <person name="Lapidus A."/>
            <person name="Levasseur A."/>
            <person name="Lindquist E."/>
            <person name="Lipzen A."/>
            <person name="Logrieco A.F."/>
            <person name="MacCabe A."/>
            <person name="Maekelae M.R."/>
            <person name="Malavazi I."/>
            <person name="Melin P."/>
            <person name="Meyer V."/>
            <person name="Mielnichuk N."/>
            <person name="Miskei M."/>
            <person name="Molnar A.P."/>
            <person name="Mule G."/>
            <person name="Ngan C.Y."/>
            <person name="Orejas M."/>
            <person name="Orosz E."/>
            <person name="Ouedraogo J.P."/>
            <person name="Overkamp K.M."/>
            <person name="Park H.-S."/>
            <person name="Perrone G."/>
            <person name="Piumi F."/>
            <person name="Punt P.J."/>
            <person name="Ram A.F."/>
            <person name="Ramon A."/>
            <person name="Rauscher S."/>
            <person name="Record E."/>
            <person name="Riano-Pachon D.M."/>
            <person name="Robert V."/>
            <person name="Roehrig J."/>
            <person name="Ruller R."/>
            <person name="Salamov A."/>
            <person name="Salih N.S."/>
            <person name="Samson R.A."/>
            <person name="Sandor E."/>
            <person name="Sanguinetti M."/>
            <person name="Schuetze T."/>
            <person name="Sepcic K."/>
            <person name="Shelest E."/>
            <person name="Sherlock G."/>
            <person name="Sophianopoulou V."/>
            <person name="Squina F.M."/>
            <person name="Sun H."/>
            <person name="Susca A."/>
            <person name="Todd R.B."/>
            <person name="Tsang A."/>
            <person name="Unkles S.E."/>
            <person name="van de Wiele N."/>
            <person name="van Rossen-Uffink D."/>
            <person name="Oliveira J.V."/>
            <person name="Vesth T.C."/>
            <person name="Visser J."/>
            <person name="Yu J.-H."/>
            <person name="Zhou M."/>
            <person name="Andersen M.R."/>
            <person name="Archer D.B."/>
            <person name="Baker S.E."/>
            <person name="Benoit I."/>
            <person name="Brakhage A.A."/>
            <person name="Braus G.H."/>
            <person name="Fischer R."/>
            <person name="Frisvad J.C."/>
            <person name="Goldman G.H."/>
            <person name="Houbraken J."/>
            <person name="Oakley B."/>
            <person name="Pocsi I."/>
            <person name="Scazzocchio C."/>
            <person name="Seiboth B."/>
            <person name="vanKuyk P.A."/>
            <person name="Wortman J."/>
            <person name="Dyer P.S."/>
            <person name="Grigoriev I.V."/>
        </authorList>
    </citation>
    <scope>NUCLEOTIDE SEQUENCE [LARGE SCALE GENOMIC DNA]</scope>
    <source>
        <strain evidence="2">CBS 106.47</strain>
    </source>
</reference>
<sequence>MTRFIEDRQFDTLVNALIMTHHYRRLFNAFQIHFESTGNPNEYTIQSTVPTSSSLHDDPLFPVIRTLTFDTFYSSTLDLSSSHLLAVHRAIARIIALATWDHTWRILFATWRRAMYEQMGRQISKPWSGSGWVAGGIDWLF</sequence>
<dbReference type="VEuPathDB" id="FungiDB:ASPFODRAFT_214840"/>
<evidence type="ECO:0000313" key="1">
    <source>
        <dbReference type="EMBL" id="OJZ90502.1"/>
    </source>
</evidence>
<protein>
    <recommendedName>
        <fullName evidence="3">HNH nuclease domain-containing protein</fullName>
    </recommendedName>
</protein>
<dbReference type="AlphaFoldDB" id="A0A1M3TVA1"/>
<proteinExistence type="predicted"/>
<dbReference type="EMBL" id="KV878237">
    <property type="protein sequence ID" value="OJZ90502.1"/>
    <property type="molecule type" value="Genomic_DNA"/>
</dbReference>
<evidence type="ECO:0000313" key="2">
    <source>
        <dbReference type="Proteomes" id="UP000184063"/>
    </source>
</evidence>